<evidence type="ECO:0000313" key="5">
    <source>
        <dbReference type="Proteomes" id="UP000186922"/>
    </source>
</evidence>
<evidence type="ECO:0000256" key="1">
    <source>
        <dbReference type="PROSITE-ProRule" id="PRU01011"/>
    </source>
</evidence>
<feature type="signal peptide" evidence="3">
    <location>
        <begin position="1"/>
        <end position="27"/>
    </location>
</feature>
<dbReference type="STRING" id="947166.A0A1D1UN78"/>
<evidence type="ECO:0000256" key="2">
    <source>
        <dbReference type="SAM" id="MobiDB-lite"/>
    </source>
</evidence>
<reference evidence="4 5" key="1">
    <citation type="journal article" date="2016" name="Nat. Commun.">
        <title>Extremotolerant tardigrade genome and improved radiotolerance of human cultured cells by tardigrade-unique protein.</title>
        <authorList>
            <person name="Hashimoto T."/>
            <person name="Horikawa D.D."/>
            <person name="Saito Y."/>
            <person name="Kuwahara H."/>
            <person name="Kozuka-Hata H."/>
            <person name="Shin-I T."/>
            <person name="Minakuchi Y."/>
            <person name="Ohishi K."/>
            <person name="Motoyama A."/>
            <person name="Aizu T."/>
            <person name="Enomoto A."/>
            <person name="Kondo K."/>
            <person name="Tanaka S."/>
            <person name="Hara Y."/>
            <person name="Koshikawa S."/>
            <person name="Sagara H."/>
            <person name="Miura T."/>
            <person name="Yokobori S."/>
            <person name="Miyagawa K."/>
            <person name="Suzuki Y."/>
            <person name="Kubo T."/>
            <person name="Oyama M."/>
            <person name="Kohara Y."/>
            <person name="Fujiyama A."/>
            <person name="Arakawa K."/>
            <person name="Katayama T."/>
            <person name="Toyoda A."/>
            <person name="Kunieda T."/>
        </authorList>
    </citation>
    <scope>NUCLEOTIDE SEQUENCE [LARGE SCALE GENOMIC DNA]</scope>
    <source>
        <strain evidence="4 5">YOKOZUNA-1</strain>
    </source>
</reference>
<dbReference type="PROSITE" id="PS51642">
    <property type="entry name" value="HEMOPEXIN_2"/>
    <property type="match status" value="2"/>
</dbReference>
<feature type="region of interest" description="Disordered" evidence="2">
    <location>
        <begin position="1239"/>
        <end position="1424"/>
    </location>
</feature>
<feature type="region of interest" description="Disordered" evidence="2">
    <location>
        <begin position="780"/>
        <end position="988"/>
    </location>
</feature>
<dbReference type="SUPFAM" id="SSF50923">
    <property type="entry name" value="Hemopexin-like domain"/>
    <property type="match status" value="3"/>
</dbReference>
<accession>A0A1D1UN78</accession>
<evidence type="ECO:0000256" key="3">
    <source>
        <dbReference type="SAM" id="SignalP"/>
    </source>
</evidence>
<feature type="repeat" description="Hemopexin" evidence="1">
    <location>
        <begin position="292"/>
        <end position="337"/>
    </location>
</feature>
<evidence type="ECO:0000313" key="4">
    <source>
        <dbReference type="EMBL" id="GAU90881.1"/>
    </source>
</evidence>
<feature type="non-terminal residue" evidence="4">
    <location>
        <position position="1424"/>
    </location>
</feature>
<dbReference type="InterPro" id="IPR018487">
    <property type="entry name" value="Hemopexin-like_repeat"/>
</dbReference>
<dbReference type="OrthoDB" id="10070577at2759"/>
<proteinExistence type="predicted"/>
<keyword evidence="3" id="KW-0732">Signal</keyword>
<feature type="region of interest" description="Disordered" evidence="2">
    <location>
        <begin position="1001"/>
        <end position="1021"/>
    </location>
</feature>
<comment type="caution">
    <text evidence="4">The sequence shown here is derived from an EMBL/GenBank/DDBJ whole genome shotgun (WGS) entry which is preliminary data.</text>
</comment>
<keyword evidence="5" id="KW-1185">Reference proteome</keyword>
<dbReference type="Proteomes" id="UP000186922">
    <property type="component" value="Unassembled WGS sequence"/>
</dbReference>
<feature type="region of interest" description="Disordered" evidence="2">
    <location>
        <begin position="1113"/>
        <end position="1202"/>
    </location>
</feature>
<protein>
    <submittedName>
        <fullName evidence="4">Uncharacterized protein</fullName>
    </submittedName>
</protein>
<feature type="repeat" description="Hemopexin" evidence="1">
    <location>
        <begin position="43"/>
        <end position="88"/>
    </location>
</feature>
<dbReference type="EMBL" id="BDGG01000001">
    <property type="protein sequence ID" value="GAU90881.1"/>
    <property type="molecule type" value="Genomic_DNA"/>
</dbReference>
<organism evidence="4 5">
    <name type="scientific">Ramazzottius varieornatus</name>
    <name type="common">Water bear</name>
    <name type="synonym">Tardigrade</name>
    <dbReference type="NCBI Taxonomy" id="947166"/>
    <lineage>
        <taxon>Eukaryota</taxon>
        <taxon>Metazoa</taxon>
        <taxon>Ecdysozoa</taxon>
        <taxon>Tardigrada</taxon>
        <taxon>Eutardigrada</taxon>
        <taxon>Parachela</taxon>
        <taxon>Hypsibioidea</taxon>
        <taxon>Ramazzottiidae</taxon>
        <taxon>Ramazzottius</taxon>
    </lineage>
</organism>
<gene>
    <name evidence="4" type="primary">RvY_03239-1</name>
    <name evidence="4" type="synonym">RvY_03239.1</name>
    <name evidence="4" type="ORF">RvY_03239</name>
</gene>
<sequence length="1424" mass="143631">MASWRKLWTVQATALTSLSILAALSHAQDVVPGYPPPFDFGCSTPFDAVDLGPDNQYYFFIGQYLYTVNKITFAVVGPKPISQYFTGLVPPIIAAFSIGPLAARQFIIDSDSTTSNIKIFRYTAATPLPRVATSTTNLATQFPSSSNIPVPLTAALTAASPSRLWLFGGGAANPMVATYLYNTGATNPFSYVSVGPSQWATNIQAASMWYNNSDASTALFLYDSTPRVTQITANLALVASSTPSQLSSCPAWLPQAMSGCCQLPLTSPAPPSTTPLATTTINPVTDPAGSCPNNFDAIDLAPDNNYYFFQGSTVFTVNKLSYARTPPVAISSLFQSIVIPVIAAFSTGPLNGRMYIVDSDGSNNLKVFRVAASGDTLPRAPLTSTPMMTFFPSASTTIPLPLMSIFSAVTPARVYFIGGPAGGRRVGMYSYNTMSGVFATVGSSTALHAAWNVDVTAATMFYNPSNASVSYFAFSRYQTARTDPSLTISLGPASSGGCPAWQPSFFNPCCSMTTVASTTAVNSVTTGLPQVPSMICNKNPDSIDLAPDNNYYFFTGHYLYTANKINNAVSSPVLITSVFATVQPPVIAAFTIGPLNSRMFIIDSSTPNNVKMYRFDQGSAPRNPVATGPLATFFPSGSTIPLPLTAAMAAYVPARVFFFGGPPGGRKAAMYSFNTMTTTFIPLGISTALEGLWPSDITAGTMYYFPNNGSTTLFTFNDTSTAQVNANLAILNGPAQTSSCVKWIPQVLSPTCCILTTTPTPTTAQPTTVPTTTAAVTTLAPTTSTAPITTTTPAATTSTAPATTTANTATTTTPAATTSTAPVTTTTDAATTTTPAATTSTAPVTTTTDAATTTTPAATTNTAPVTTTTDAATTTTPAATTSTAPVTTTTDAATTTTPAATTSTAPVTTTTDAATTTTPAATTSTAPVTTTTDAATTTTPAATTSTAPVTTTTDAATTTTPAATTSTAPVTTTTDAAATTTPAATTSTAPLTTTTDVVTTTTDAATTTTPAATTSTAPVTTTTDVVTTTTDAATTTTPAATTSTAPLTTTTDVVTTTTDAATTTTPAATTSTALVTTTTDVVTTTTDAATTTTPAATTSTAPVTTTTDVVTTTTDAATTTTPAATTSTAPVTTTTDAATTTTPAATTSTAPVTTTTDVVTTTTDAATTTTPAATTSTAPVTTTTDAATTTTPAATTSTAPLTTTTDVVTTTTDAATTTTPAATTSTAPVTTTTDVVTTTTDAATTTTPAATTSTAPVTTTTDVVTTTTDAATTTTPAATTSTAPLTTTTDAATTTTPAATTSTAPVTTTTDVVTTTTDAATTTTPAATTSTAPVTTTTDAATTTTPAATTSTAPLTTTTDVVTTTTDAATTTTPAATTSTAPVTTTTDVVTTTTDAATTTTPAATTSTAPVTTTTDVVTTTTDA</sequence>
<name>A0A1D1UN78_RAMVA</name>
<dbReference type="Gene3D" id="2.110.10.10">
    <property type="entry name" value="Hemopexin-like domain"/>
    <property type="match status" value="2"/>
</dbReference>
<dbReference type="InterPro" id="IPR036375">
    <property type="entry name" value="Hemopexin-like_dom_sf"/>
</dbReference>
<feature type="chain" id="PRO_5008897398" evidence="3">
    <location>
        <begin position="28"/>
        <end position="1424"/>
    </location>
</feature>